<evidence type="ECO:0000256" key="5">
    <source>
        <dbReference type="ARBA" id="ARBA00023002"/>
    </source>
</evidence>
<comment type="similarity">
    <text evidence="1">Belongs to the FMO family.</text>
</comment>
<dbReference type="EMBL" id="JAFEKC020000015">
    <property type="protein sequence ID" value="KAK0510796.1"/>
    <property type="molecule type" value="Genomic_DNA"/>
</dbReference>
<dbReference type="Gene3D" id="3.50.50.60">
    <property type="entry name" value="FAD/NAD(P)-binding domain"/>
    <property type="match status" value="2"/>
</dbReference>
<evidence type="ECO:0000256" key="2">
    <source>
        <dbReference type="ARBA" id="ARBA00022630"/>
    </source>
</evidence>
<evidence type="ECO:0000313" key="6">
    <source>
        <dbReference type="EMBL" id="KAK0510796.1"/>
    </source>
</evidence>
<dbReference type="GO" id="GO:0050660">
    <property type="term" value="F:flavin adenine dinucleotide binding"/>
    <property type="evidence" value="ECO:0007669"/>
    <property type="project" value="InterPro"/>
</dbReference>
<keyword evidence="3" id="KW-0274">FAD</keyword>
<dbReference type="AlphaFoldDB" id="A0AA39QYI5"/>
<dbReference type="Pfam" id="PF13450">
    <property type="entry name" value="NAD_binding_8"/>
    <property type="match status" value="1"/>
</dbReference>
<evidence type="ECO:0000313" key="7">
    <source>
        <dbReference type="Proteomes" id="UP001166286"/>
    </source>
</evidence>
<dbReference type="PRINTS" id="PR00370">
    <property type="entry name" value="FMOXYGENASE"/>
</dbReference>
<keyword evidence="2" id="KW-0285">Flavoprotein</keyword>
<accession>A0AA39QYI5</accession>
<evidence type="ECO:0000256" key="3">
    <source>
        <dbReference type="ARBA" id="ARBA00022827"/>
    </source>
</evidence>
<organism evidence="6 7">
    <name type="scientific">Cladonia borealis</name>
    <dbReference type="NCBI Taxonomy" id="184061"/>
    <lineage>
        <taxon>Eukaryota</taxon>
        <taxon>Fungi</taxon>
        <taxon>Dikarya</taxon>
        <taxon>Ascomycota</taxon>
        <taxon>Pezizomycotina</taxon>
        <taxon>Lecanoromycetes</taxon>
        <taxon>OSLEUM clade</taxon>
        <taxon>Lecanoromycetidae</taxon>
        <taxon>Lecanorales</taxon>
        <taxon>Lecanorineae</taxon>
        <taxon>Cladoniaceae</taxon>
        <taxon>Cladonia</taxon>
    </lineage>
</organism>
<name>A0AA39QYI5_9LECA</name>
<dbReference type="Proteomes" id="UP001166286">
    <property type="component" value="Unassembled WGS sequence"/>
</dbReference>
<dbReference type="GO" id="GO:0050661">
    <property type="term" value="F:NADP binding"/>
    <property type="evidence" value="ECO:0007669"/>
    <property type="project" value="InterPro"/>
</dbReference>
<reference evidence="6" key="1">
    <citation type="submission" date="2023-03" db="EMBL/GenBank/DDBJ databases">
        <title>Complete genome of Cladonia borealis.</title>
        <authorList>
            <person name="Park H."/>
        </authorList>
    </citation>
    <scope>NUCLEOTIDE SEQUENCE</scope>
    <source>
        <strain evidence="6">ANT050790</strain>
    </source>
</reference>
<dbReference type="InterPro" id="IPR036188">
    <property type="entry name" value="FAD/NAD-bd_sf"/>
</dbReference>
<dbReference type="InterPro" id="IPR050346">
    <property type="entry name" value="FMO-like"/>
</dbReference>
<protein>
    <submittedName>
        <fullName evidence="6">Uncharacterized protein</fullName>
    </submittedName>
</protein>
<keyword evidence="7" id="KW-1185">Reference proteome</keyword>
<comment type="caution">
    <text evidence="6">The sequence shown here is derived from an EMBL/GenBank/DDBJ whole genome shotgun (WGS) entry which is preliminary data.</text>
</comment>
<gene>
    <name evidence="6" type="ORF">JMJ35_007228</name>
</gene>
<dbReference type="GO" id="GO:0004499">
    <property type="term" value="F:N,N-dimethylaniline monooxygenase activity"/>
    <property type="evidence" value="ECO:0007669"/>
    <property type="project" value="InterPro"/>
</dbReference>
<dbReference type="InterPro" id="IPR000960">
    <property type="entry name" value="Flavin_mOase"/>
</dbReference>
<dbReference type="PANTHER" id="PTHR23023">
    <property type="entry name" value="DIMETHYLANILINE MONOOXYGENASE"/>
    <property type="match status" value="1"/>
</dbReference>
<keyword evidence="4" id="KW-0521">NADP</keyword>
<proteinExistence type="inferred from homology"/>
<keyword evidence="5" id="KW-0560">Oxidoreductase</keyword>
<evidence type="ECO:0000256" key="1">
    <source>
        <dbReference type="ARBA" id="ARBA00009183"/>
    </source>
</evidence>
<evidence type="ECO:0000256" key="4">
    <source>
        <dbReference type="ARBA" id="ARBA00022857"/>
    </source>
</evidence>
<dbReference type="SUPFAM" id="SSF51905">
    <property type="entry name" value="FAD/NAD(P)-binding domain"/>
    <property type="match status" value="2"/>
</dbReference>
<dbReference type="Pfam" id="PF00743">
    <property type="entry name" value="FMO-like"/>
    <property type="match status" value="2"/>
</dbReference>
<sequence>MGSLPPEQIRRVAIIGAGPGGVVAAKYLLAEDLFDLIDVYEQQASFGGVWNYTKEPHGTIDIPQTNPHQPLEDPIWRSPNPSQNGVIDKDPVATFVSPMYEHLEANIPHLIMKHSDKPLEDNQLFPSRETILTYLEEYAQDIQHLVHFQTQVTNVRCVNQESEALWLVQSKDLKTSSFSLTSYDAVIVANGHYAVPHIPSITGMKVWNEAYPGLITHSKHYRRPSPYTNKKVLIVGNSASGTDIASQIATVSLHPLLLSSHSKSDLFPFSASYKQDVPEISEFLPPSKFDRAVRFANNKIETDIDAILFATGYHYSFPFLSSLSPPLSPTGARVENLYQHIFCIPSPSLAFIGLPSKIIPFRTFEAQAAVIARVWAGRLSLPPEGEMWKWERELVKTRGGGRAFHVLPYPTDFQYHDSLVEWAGRAEGETGDDEGKGKGKKERKWNEKEYWTRGRFPAIKAKFAEKGEGRRGVKSMEELGFDYEVWKREQGKNGDGEN</sequence>
<dbReference type="InterPro" id="IPR020946">
    <property type="entry name" value="Flavin_mOase-like"/>
</dbReference>